<evidence type="ECO:0000313" key="4">
    <source>
        <dbReference type="Proteomes" id="UP000184339"/>
    </source>
</evidence>
<feature type="region of interest" description="Disordered" evidence="1">
    <location>
        <begin position="181"/>
        <end position="246"/>
    </location>
</feature>
<dbReference type="InterPro" id="IPR028974">
    <property type="entry name" value="TSP_type-3_rpt"/>
</dbReference>
<gene>
    <name evidence="3" type="ORF">SAMN05192549_110174</name>
</gene>
<dbReference type="RefSeq" id="WP_072787486.1">
    <property type="nucleotide sequence ID" value="NZ_FRCX01000010.1"/>
</dbReference>
<evidence type="ECO:0000256" key="1">
    <source>
        <dbReference type="SAM" id="MobiDB-lite"/>
    </source>
</evidence>
<dbReference type="Pfam" id="PF12779">
    <property type="entry name" value="WXXGXW"/>
    <property type="match status" value="2"/>
</dbReference>
<reference evidence="4" key="1">
    <citation type="submission" date="2016-11" db="EMBL/GenBank/DDBJ databases">
        <authorList>
            <person name="Varghese N."/>
            <person name="Submissions S."/>
        </authorList>
    </citation>
    <scope>NUCLEOTIDE SEQUENCE [LARGE SCALE GENOMIC DNA]</scope>
    <source>
        <strain evidence="4">Sac-22</strain>
    </source>
</reference>
<accession>A0A1M7R569</accession>
<protein>
    <submittedName>
        <fullName evidence="3">YXWGXW repeat-containing protein</fullName>
    </submittedName>
</protein>
<dbReference type="AlphaFoldDB" id="A0A1M7R569"/>
<dbReference type="EMBL" id="FRCX01000010">
    <property type="protein sequence ID" value="SHN40227.1"/>
    <property type="molecule type" value="Genomic_DNA"/>
</dbReference>
<keyword evidence="2" id="KW-0732">Signal</keyword>
<evidence type="ECO:0000313" key="3">
    <source>
        <dbReference type="EMBL" id="SHN40227.1"/>
    </source>
</evidence>
<dbReference type="Gene3D" id="4.10.1080.10">
    <property type="entry name" value="TSP type-3 repeat"/>
    <property type="match status" value="1"/>
</dbReference>
<feature type="chain" id="PRO_5012862061" evidence="2">
    <location>
        <begin position="26"/>
        <end position="246"/>
    </location>
</feature>
<evidence type="ECO:0000256" key="2">
    <source>
        <dbReference type="SAM" id="SignalP"/>
    </source>
</evidence>
<feature type="signal peptide" evidence="2">
    <location>
        <begin position="1"/>
        <end position="25"/>
    </location>
</feature>
<organism evidence="3 4">
    <name type="scientific">Duganella sacchari</name>
    <dbReference type="NCBI Taxonomy" id="551987"/>
    <lineage>
        <taxon>Bacteria</taxon>
        <taxon>Pseudomonadati</taxon>
        <taxon>Pseudomonadota</taxon>
        <taxon>Betaproteobacteria</taxon>
        <taxon>Burkholderiales</taxon>
        <taxon>Oxalobacteraceae</taxon>
        <taxon>Telluria group</taxon>
        <taxon>Duganella</taxon>
    </lineage>
</organism>
<dbReference type="GO" id="GO:0005509">
    <property type="term" value="F:calcium ion binding"/>
    <property type="evidence" value="ECO:0007669"/>
    <property type="project" value="InterPro"/>
</dbReference>
<dbReference type="STRING" id="551987.SAMN05192549_110174"/>
<dbReference type="InterPro" id="IPR024447">
    <property type="entry name" value="YXWGXW_rpt"/>
</dbReference>
<name>A0A1M7R569_9BURK</name>
<sequence>MIKPIVAGAMLALSATAFVPTIASAQVGVSVVIGNAPPPLRFESVPAPRRGYIWAPGYWNWDGHRHVWSGGRWEPERIGSTWRSAEWVRDGGGWRLVPAGWTVIDAGPGRVDYISVAPPPPRYEVIPAPRPGYIWSPGYWEWRANRHVWIGGNWIASRPGYVYTQPRWVEREGHWFRQEARWDRGPNGDRDHDGIPNRYDHHDNRGDRRGYGDRDHDGVPNRYDRDRDGDGVPNRYDRHPDNRRRD</sequence>
<keyword evidence="4" id="KW-1185">Reference proteome</keyword>
<dbReference type="SUPFAM" id="SSF103647">
    <property type="entry name" value="TSP type-3 repeat"/>
    <property type="match status" value="1"/>
</dbReference>
<proteinExistence type="predicted"/>
<dbReference type="Proteomes" id="UP000184339">
    <property type="component" value="Unassembled WGS sequence"/>
</dbReference>